<dbReference type="Pfam" id="PF07992">
    <property type="entry name" value="Pyr_redox_2"/>
    <property type="match status" value="1"/>
</dbReference>
<dbReference type="PROSITE" id="PS00573">
    <property type="entry name" value="PYRIDINE_REDOX_2"/>
    <property type="match status" value="1"/>
</dbReference>
<evidence type="ECO:0000313" key="10">
    <source>
        <dbReference type="EMBL" id="ACD71231.1"/>
    </source>
</evidence>
<name>A0A0H3BLH5_TREPS</name>
<dbReference type="RefSeq" id="WP_010882258.1">
    <property type="nucleotide sequence ID" value="NC_010741.1"/>
</dbReference>
<dbReference type="GO" id="GO:0005737">
    <property type="term" value="C:cytoplasm"/>
    <property type="evidence" value="ECO:0007669"/>
    <property type="project" value="InterPro"/>
</dbReference>
<dbReference type="KEGG" id="tpp:TPASS_0814"/>
<dbReference type="PANTHER" id="PTHR48105">
    <property type="entry name" value="THIOREDOXIN REDUCTASE 1-RELATED-RELATED"/>
    <property type="match status" value="1"/>
</dbReference>
<dbReference type="AlphaFoldDB" id="A0A0H3BLH5"/>
<dbReference type="Gene3D" id="3.50.50.60">
    <property type="entry name" value="FAD/NAD(P)-binding domain"/>
    <property type="match status" value="2"/>
</dbReference>
<evidence type="ECO:0000256" key="2">
    <source>
        <dbReference type="ARBA" id="ARBA00022630"/>
    </source>
</evidence>
<dbReference type="GO" id="GO:0019430">
    <property type="term" value="P:removal of superoxide radicals"/>
    <property type="evidence" value="ECO:0007669"/>
    <property type="project" value="UniProtKB-UniRule"/>
</dbReference>
<dbReference type="GeneID" id="93876573"/>
<organism evidence="10 11">
    <name type="scientific">Treponema pallidum subsp. pallidum (strain SS14)</name>
    <dbReference type="NCBI Taxonomy" id="455434"/>
    <lineage>
        <taxon>Bacteria</taxon>
        <taxon>Pseudomonadati</taxon>
        <taxon>Spirochaetota</taxon>
        <taxon>Spirochaetia</taxon>
        <taxon>Spirochaetales</taxon>
        <taxon>Treponemataceae</taxon>
        <taxon>Treponema</taxon>
    </lineage>
</organism>
<dbReference type="EMBL" id="CP000805">
    <property type="protein sequence ID" value="ACD71231.1"/>
    <property type="molecule type" value="Genomic_DNA"/>
</dbReference>
<keyword evidence="4 7" id="KW-0560">Oxidoreductase</keyword>
<sequence>METDYDVIIVGAGAAGLSAAQYACRANLRTLVIESKAHGGQALLIDSLENYPGYATPISGFEYAENMKKQAVAFGAQIAYEEVTTIGKRDSVFHITTGTGAYTAMSVILATGAEHRKMGIPGESEFLGRGVSYCATCDGPFFRNKHVVVIGGGDAACDESLVLSRLTDRVTMIHRRDTLRAQKAIAERTLKNPHIAVQWNTTLEAVRGETKVSSVLLKDVKTGETRELACDAVFFFIGMVPITGLLPDAEKDSTGYIVTDDEMRTSVEGIFAAGDVRAKSFRQVITATSDGALAAHAAASYIDTLQN</sequence>
<reference evidence="10 11" key="1">
    <citation type="journal article" date="2008" name="BMC Microbiol.">
        <title>Complete genome sequence of Treponema pallidum ssp. pallidum strain SS14 determined with oligonucleotide arrays.</title>
        <authorList>
            <person name="Matejkova P."/>
            <person name="Strouhal M."/>
            <person name="Smajs D."/>
            <person name="Norris S.J."/>
            <person name="Palzkill T."/>
            <person name="Petrosino J.F."/>
            <person name="Sodergren E."/>
            <person name="Norton J.E."/>
            <person name="Singh J."/>
            <person name="Richmond T.A."/>
            <person name="Molla M.N."/>
            <person name="Albert T.J."/>
            <person name="Weinstock G.M."/>
        </authorList>
    </citation>
    <scope>NUCLEOTIDE SEQUENCE [LARGE SCALE GENOMIC DNA]</scope>
    <source>
        <strain evidence="10 11">SS14</strain>
    </source>
</reference>
<evidence type="ECO:0000313" key="11">
    <source>
        <dbReference type="Proteomes" id="UP000001202"/>
    </source>
</evidence>
<dbReference type="NCBIfam" id="TIGR01292">
    <property type="entry name" value="TRX_reduct"/>
    <property type="match status" value="1"/>
</dbReference>
<dbReference type="GO" id="GO:0004791">
    <property type="term" value="F:thioredoxin-disulfide reductase (NADPH) activity"/>
    <property type="evidence" value="ECO:0007669"/>
    <property type="project" value="UniProtKB-UniRule"/>
</dbReference>
<dbReference type="PRINTS" id="PR00368">
    <property type="entry name" value="FADPNR"/>
</dbReference>
<dbReference type="PATRIC" id="fig|455434.6.peg.802"/>
<dbReference type="InterPro" id="IPR050097">
    <property type="entry name" value="Ferredoxin-NADP_redctase_2"/>
</dbReference>
<protein>
    <recommendedName>
        <fullName evidence="7">Thioredoxin reductase</fullName>
        <ecNumber evidence="7">1.8.1.9</ecNumber>
    </recommendedName>
</protein>
<evidence type="ECO:0000256" key="6">
    <source>
        <dbReference type="ARBA" id="ARBA00023284"/>
    </source>
</evidence>
<keyword evidence="3 7" id="KW-0274">FAD</keyword>
<keyword evidence="5" id="KW-1015">Disulfide bond</keyword>
<comment type="cofactor">
    <cofactor evidence="8">
        <name>FAD</name>
        <dbReference type="ChEBI" id="CHEBI:57692"/>
    </cofactor>
    <text evidence="8">Binds 1 FAD per subunit.</text>
</comment>
<evidence type="ECO:0000256" key="5">
    <source>
        <dbReference type="ARBA" id="ARBA00023157"/>
    </source>
</evidence>
<dbReference type="InterPro" id="IPR008255">
    <property type="entry name" value="Pyr_nucl-diS_OxRdtase_2_AS"/>
</dbReference>
<keyword evidence="2 7" id="KW-0285">Flavoprotein</keyword>
<evidence type="ECO:0000256" key="7">
    <source>
        <dbReference type="RuleBase" id="RU003880"/>
    </source>
</evidence>
<proteinExistence type="inferred from homology"/>
<evidence type="ECO:0000259" key="9">
    <source>
        <dbReference type="Pfam" id="PF07992"/>
    </source>
</evidence>
<dbReference type="InterPro" id="IPR005982">
    <property type="entry name" value="Thioredox_Rdtase"/>
</dbReference>
<dbReference type="SUPFAM" id="SSF51905">
    <property type="entry name" value="FAD/NAD(P)-binding domain"/>
    <property type="match status" value="1"/>
</dbReference>
<feature type="domain" description="FAD/NAD(P)-binding" evidence="9">
    <location>
        <begin position="5"/>
        <end position="291"/>
    </location>
</feature>
<comment type="catalytic activity">
    <reaction evidence="7">
        <text>[thioredoxin]-dithiol + NADP(+) = [thioredoxin]-disulfide + NADPH + H(+)</text>
        <dbReference type="Rhea" id="RHEA:20345"/>
        <dbReference type="Rhea" id="RHEA-COMP:10698"/>
        <dbReference type="Rhea" id="RHEA-COMP:10700"/>
        <dbReference type="ChEBI" id="CHEBI:15378"/>
        <dbReference type="ChEBI" id="CHEBI:29950"/>
        <dbReference type="ChEBI" id="CHEBI:50058"/>
        <dbReference type="ChEBI" id="CHEBI:57783"/>
        <dbReference type="ChEBI" id="CHEBI:58349"/>
        <dbReference type="EC" id="1.8.1.9"/>
    </reaction>
</comment>
<dbReference type="Proteomes" id="UP000001202">
    <property type="component" value="Chromosome"/>
</dbReference>
<dbReference type="EC" id="1.8.1.9" evidence="7"/>
<dbReference type="InterPro" id="IPR036188">
    <property type="entry name" value="FAD/NAD-bd_sf"/>
</dbReference>
<evidence type="ECO:0000256" key="8">
    <source>
        <dbReference type="RuleBase" id="RU003881"/>
    </source>
</evidence>
<dbReference type="InterPro" id="IPR023753">
    <property type="entry name" value="FAD/NAD-binding_dom"/>
</dbReference>
<accession>A0A0H3BLH5</accession>
<gene>
    <name evidence="10" type="primary">trxB</name>
    <name evidence="10" type="ordered locus">TPASS_0814</name>
</gene>
<comment type="similarity">
    <text evidence="1 7">Belongs to the class-II pyridine nucleotide-disulfide oxidoreductase family.</text>
</comment>
<keyword evidence="8" id="KW-0521">NADP</keyword>
<keyword evidence="6 7" id="KW-0676">Redox-active center</keyword>
<evidence type="ECO:0000256" key="3">
    <source>
        <dbReference type="ARBA" id="ARBA00022827"/>
    </source>
</evidence>
<dbReference type="SMR" id="A0A0H3BLH5"/>
<evidence type="ECO:0000256" key="4">
    <source>
        <dbReference type="ARBA" id="ARBA00023002"/>
    </source>
</evidence>
<evidence type="ECO:0000256" key="1">
    <source>
        <dbReference type="ARBA" id="ARBA00009333"/>
    </source>
</evidence>
<dbReference type="PRINTS" id="PR00469">
    <property type="entry name" value="PNDRDTASEII"/>
</dbReference>
<comment type="subunit">
    <text evidence="7">Homodimer.</text>
</comment>